<sequence length="1119" mass="121444">MPSTHATPATPFMSFTARQPAYGWAEECEKLKCQINDVQTSLAELRLDFQHAINTKQVGADEQAPAAPPAAHEAAQNAGCERVASSDEPSTVTTMSGALSPGVVPIRIHGTFSSTENASASGAAASSAIAHPKISCDGCNVRVVGVRHKCLDCDDFDFCSNCLNNPHMRVMHDSKHAFFPIDIPDDTSLFRDVQYGRRGVEHSGTSCDACNKRVYGVRHKCVECADFDLCQSCISLASVRSQHKTRHHFFPIEYPWDHNPFRAVAEELNTQTVEGVVHPATCDGCNQRIKGVRHKCLSCADFDFCSSCVGDPQKRAAHNIAHAFFPIDTPYDKHAYFAARAKLETPSNEPVVHSDVVCDQCDNIIVGARHKCLDCLNFDLCGECVARGAKLNHHAAHQFLEITKPGEVIVHTVHYDGPLRRTTPPRVSTPPQPAATVPPSAVHSAVCNLCDSTIRGNRFKCLNCPNFDTCQACFAITPEHHPGHGFVKVIDPDHLMLRNILRSDIVHAARCNECDEVVRGTRYKCLHADCPDYDLCQNCEALPIPVHPLTHPLVRLRIPEAEIPCVYRQSQWQPSARTLESEERCAPSPSYVPIRCEDTPTPPFTPAIPELPQAPSVAPLIPATWTPSGIDWRWNMTPSYLMAIPQVLQHEEQTPLFDASAPGSVSPLRSPIQCPTHESTSSSPRRDAIPASFDEPTAPPTEISPAHSARADSPRIASPVPLPLSPPSRVLIDLGESSTMSNSRAHTPTIPLSLGGLSSPSENTTSPMALIQPVPHLEPVQDQEWRELWPELTTMLRHLLQPVTPPAVDAVPVELQNIPGAMAAEEALSGPVDEKETQTTAQEYHTAAEKSPLADEALLAPPAPTSEMVERSRNNLLEALNRVAPILPTLLPADIHHQATFVVDNNIADGTVFPPGAEFVKSWVMRNDGETAWPEETTLRYVAGDRMMSRESAAVRMPVGCVPPGAEAELVASEMKAPDVSGKYVSYWRLHDGKEFFGSSIWVDIVVVEPDHSEDPSSEESLAASSVIVPPAPSAGAQTRESTGVSAAASVPSSPLSEDGSFDSSLSLIDAPSSPSIASADDVIFQDSREAVDATSPADVSRDMEYVVLYDTTSSEDSE</sequence>
<dbReference type="InterPro" id="IPR013783">
    <property type="entry name" value="Ig-like_fold"/>
</dbReference>
<evidence type="ECO:0000313" key="8">
    <source>
        <dbReference type="Proteomes" id="UP000008370"/>
    </source>
</evidence>
<dbReference type="KEGG" id="pco:PHACADRAFT_112173"/>
<feature type="region of interest" description="Disordered" evidence="5">
    <location>
        <begin position="658"/>
        <end position="722"/>
    </location>
</feature>
<evidence type="ECO:0000256" key="3">
    <source>
        <dbReference type="ARBA" id="ARBA00022833"/>
    </source>
</evidence>
<reference evidence="7 8" key="1">
    <citation type="journal article" date="2012" name="BMC Genomics">
        <title>Comparative genomics of the white-rot fungi, Phanerochaete carnosa and P. chrysosporium, to elucidate the genetic basis of the distinct wood types they colonize.</title>
        <authorList>
            <person name="Suzuki H."/>
            <person name="MacDonald J."/>
            <person name="Syed K."/>
            <person name="Salamov A."/>
            <person name="Hori C."/>
            <person name="Aerts A."/>
            <person name="Henrissat B."/>
            <person name="Wiebenga A."/>
            <person name="vanKuyk P.A."/>
            <person name="Barry K."/>
            <person name="Lindquist E."/>
            <person name="LaButti K."/>
            <person name="Lapidus A."/>
            <person name="Lucas S."/>
            <person name="Coutinho P."/>
            <person name="Gong Y."/>
            <person name="Samejima M."/>
            <person name="Mahadevan R."/>
            <person name="Abou-Zaid M."/>
            <person name="de Vries R.P."/>
            <person name="Igarashi K."/>
            <person name="Yadav J.S."/>
            <person name="Grigoriev I.V."/>
            <person name="Master E.R."/>
        </authorList>
    </citation>
    <scope>NUCLEOTIDE SEQUENCE [LARGE SCALE GENOMIC DNA]</scope>
    <source>
        <strain evidence="7 8">HHB-10118-sp</strain>
    </source>
</reference>
<dbReference type="Pfam" id="PF00569">
    <property type="entry name" value="ZZ"/>
    <property type="match status" value="6"/>
</dbReference>
<feature type="region of interest" description="Disordered" evidence="5">
    <location>
        <begin position="737"/>
        <end position="763"/>
    </location>
</feature>
<feature type="compositionally biased region" description="Low complexity" evidence="5">
    <location>
        <begin position="1045"/>
        <end position="1055"/>
    </location>
</feature>
<dbReference type="GO" id="GO:0008270">
    <property type="term" value="F:zinc ion binding"/>
    <property type="evidence" value="ECO:0007669"/>
    <property type="project" value="UniProtKB-KW"/>
</dbReference>
<organism evidence="7 8">
    <name type="scientific">Phanerochaete carnosa (strain HHB-10118-sp)</name>
    <name type="common">White-rot fungus</name>
    <name type="synonym">Peniophora carnosa</name>
    <dbReference type="NCBI Taxonomy" id="650164"/>
    <lineage>
        <taxon>Eukaryota</taxon>
        <taxon>Fungi</taxon>
        <taxon>Dikarya</taxon>
        <taxon>Basidiomycota</taxon>
        <taxon>Agaricomycotina</taxon>
        <taxon>Agaricomycetes</taxon>
        <taxon>Polyporales</taxon>
        <taxon>Phanerochaetaceae</taxon>
        <taxon>Phanerochaete</taxon>
    </lineage>
</organism>
<dbReference type="InterPro" id="IPR000433">
    <property type="entry name" value="Znf_ZZ"/>
</dbReference>
<feature type="domain" description="ZZ-type" evidence="6">
    <location>
        <begin position="131"/>
        <end position="186"/>
    </location>
</feature>
<feature type="compositionally biased region" description="Polar residues" evidence="5">
    <location>
        <begin position="737"/>
        <end position="746"/>
    </location>
</feature>
<dbReference type="PROSITE" id="PS01357">
    <property type="entry name" value="ZF_ZZ_1"/>
    <property type="match status" value="1"/>
</dbReference>
<dbReference type="InterPro" id="IPR052260">
    <property type="entry name" value="Autophagy_Rcpt_SigReg"/>
</dbReference>
<dbReference type="CDD" id="cd02340">
    <property type="entry name" value="ZZ_NBR1_like"/>
    <property type="match status" value="5"/>
</dbReference>
<proteinExistence type="predicted"/>
<keyword evidence="3" id="KW-0862">Zinc</keyword>
<dbReference type="InParanoid" id="K5WC34"/>
<accession>K5WC34</accession>
<evidence type="ECO:0000256" key="1">
    <source>
        <dbReference type="ARBA" id="ARBA00022723"/>
    </source>
</evidence>
<name>K5WC34_PHACS</name>
<feature type="domain" description="ZZ-type" evidence="6">
    <location>
        <begin position="353"/>
        <end position="407"/>
    </location>
</feature>
<keyword evidence="1" id="KW-0479">Metal-binding</keyword>
<dbReference type="GeneID" id="18907654"/>
<feature type="region of interest" description="Disordered" evidence="5">
    <location>
        <begin position="1030"/>
        <end position="1068"/>
    </location>
</feature>
<evidence type="ECO:0000256" key="2">
    <source>
        <dbReference type="ARBA" id="ARBA00022771"/>
    </source>
</evidence>
<dbReference type="STRING" id="650164.K5WC34"/>
<dbReference type="Pfam" id="PF16158">
    <property type="entry name" value="N_BRCA1_IG"/>
    <property type="match status" value="1"/>
</dbReference>
<dbReference type="HOGENOM" id="CLU_272391_0_0_1"/>
<dbReference type="Gene3D" id="3.30.60.90">
    <property type="match status" value="6"/>
</dbReference>
<gene>
    <name evidence="7" type="ORF">PHACADRAFT_112173</name>
</gene>
<keyword evidence="8" id="KW-1185">Reference proteome</keyword>
<dbReference type="EMBL" id="JH930468">
    <property type="protein sequence ID" value="EKM61508.1"/>
    <property type="molecule type" value="Genomic_DNA"/>
</dbReference>
<dbReference type="SUPFAM" id="SSF57850">
    <property type="entry name" value="RING/U-box"/>
    <property type="match status" value="6"/>
</dbReference>
<dbReference type="OrthoDB" id="661148at2759"/>
<dbReference type="InterPro" id="IPR032350">
    <property type="entry name" value="Nbr1_FW"/>
</dbReference>
<dbReference type="PANTHER" id="PTHR15090">
    <property type="entry name" value="SEQUESTOSOME 1-RELATED"/>
    <property type="match status" value="1"/>
</dbReference>
<protein>
    <recommendedName>
        <fullName evidence="6">ZZ-type domain-containing protein</fullName>
    </recommendedName>
</protein>
<dbReference type="AlphaFoldDB" id="K5WC34"/>
<feature type="domain" description="ZZ-type" evidence="6">
    <location>
        <begin position="202"/>
        <end position="257"/>
    </location>
</feature>
<dbReference type="CDD" id="cd02249">
    <property type="entry name" value="ZZ"/>
    <property type="match status" value="1"/>
</dbReference>
<feature type="compositionally biased region" description="Low complexity" evidence="5">
    <location>
        <begin position="751"/>
        <end position="761"/>
    </location>
</feature>
<feature type="domain" description="ZZ-type" evidence="6">
    <location>
        <begin position="442"/>
        <end position="494"/>
    </location>
</feature>
<dbReference type="SMART" id="SM00291">
    <property type="entry name" value="ZnF_ZZ"/>
    <property type="match status" value="6"/>
</dbReference>
<keyword evidence="2 4" id="KW-0863">Zinc-finger</keyword>
<dbReference type="CDD" id="cd14947">
    <property type="entry name" value="NBR1_like"/>
    <property type="match status" value="1"/>
</dbReference>
<feature type="domain" description="ZZ-type" evidence="6">
    <location>
        <begin position="277"/>
        <end position="332"/>
    </location>
</feature>
<dbReference type="RefSeq" id="XP_007390919.1">
    <property type="nucleotide sequence ID" value="XM_007390857.1"/>
</dbReference>
<dbReference type="Proteomes" id="UP000008370">
    <property type="component" value="Unassembled WGS sequence"/>
</dbReference>
<evidence type="ECO:0000259" key="6">
    <source>
        <dbReference type="PROSITE" id="PS50135"/>
    </source>
</evidence>
<feature type="domain" description="ZZ-type" evidence="6">
    <location>
        <begin position="506"/>
        <end position="561"/>
    </location>
</feature>
<dbReference type="PROSITE" id="PS50135">
    <property type="entry name" value="ZF_ZZ_2"/>
    <property type="match status" value="6"/>
</dbReference>
<dbReference type="Gene3D" id="2.60.40.10">
    <property type="entry name" value="Immunoglobulins"/>
    <property type="match status" value="1"/>
</dbReference>
<dbReference type="InterPro" id="IPR043145">
    <property type="entry name" value="Znf_ZZ_sf"/>
</dbReference>
<evidence type="ECO:0000256" key="5">
    <source>
        <dbReference type="SAM" id="MobiDB-lite"/>
    </source>
</evidence>
<evidence type="ECO:0000313" key="7">
    <source>
        <dbReference type="EMBL" id="EKM61508.1"/>
    </source>
</evidence>
<evidence type="ECO:0000256" key="4">
    <source>
        <dbReference type="PROSITE-ProRule" id="PRU00228"/>
    </source>
</evidence>